<evidence type="ECO:0000313" key="1">
    <source>
        <dbReference type="EMBL" id="GAA4387218.1"/>
    </source>
</evidence>
<proteinExistence type="predicted"/>
<protein>
    <submittedName>
        <fullName evidence="1">Uncharacterized protein</fullName>
    </submittedName>
</protein>
<dbReference type="EMBL" id="BAABFX010000007">
    <property type="protein sequence ID" value="GAA4387218.1"/>
    <property type="molecule type" value="Genomic_DNA"/>
</dbReference>
<evidence type="ECO:0000313" key="2">
    <source>
        <dbReference type="Proteomes" id="UP001500390"/>
    </source>
</evidence>
<dbReference type="Proteomes" id="UP001500390">
    <property type="component" value="Unassembled WGS sequence"/>
</dbReference>
<accession>A0ABP8J9E5</accession>
<comment type="caution">
    <text evidence="1">The sequence shown here is derived from an EMBL/GenBank/DDBJ whole genome shotgun (WGS) entry which is preliminary data.</text>
</comment>
<reference evidence="2" key="1">
    <citation type="journal article" date="2019" name="Int. J. Syst. Evol. Microbiol.">
        <title>The Global Catalogue of Microorganisms (GCM) 10K type strain sequencing project: providing services to taxonomists for standard genome sequencing and annotation.</title>
        <authorList>
            <consortium name="The Broad Institute Genomics Platform"/>
            <consortium name="The Broad Institute Genome Sequencing Center for Infectious Disease"/>
            <person name="Wu L."/>
            <person name="Ma J."/>
        </authorList>
    </citation>
    <scope>NUCLEOTIDE SEQUENCE [LARGE SCALE GENOMIC DNA]</scope>
    <source>
        <strain evidence="2">JCM 17738</strain>
    </source>
</reference>
<sequence length="45" mass="5141">MHRRLPTACHLSVTPDPDALDRDTADVTEVTVGERFPARLRIVRR</sequence>
<name>A0ABP8J9E5_9MICO</name>
<gene>
    <name evidence="1" type="ORF">GCM10023153_01430</name>
</gene>
<dbReference type="RefSeq" id="WP_159898460.1">
    <property type="nucleotide sequence ID" value="NZ_BAABFX010000007.1"/>
</dbReference>
<keyword evidence="2" id="KW-1185">Reference proteome</keyword>
<organism evidence="1 2">
    <name type="scientific">Ornithinibacter aureus</name>
    <dbReference type="NCBI Taxonomy" id="622664"/>
    <lineage>
        <taxon>Bacteria</taxon>
        <taxon>Bacillati</taxon>
        <taxon>Actinomycetota</taxon>
        <taxon>Actinomycetes</taxon>
        <taxon>Micrococcales</taxon>
        <taxon>Intrasporangiaceae</taxon>
        <taxon>Ornithinibacter</taxon>
    </lineage>
</organism>